<evidence type="ECO:0000313" key="6">
    <source>
        <dbReference type="Proteomes" id="UP001064200"/>
    </source>
</evidence>
<proteinExistence type="predicted"/>
<accession>A0A976SGS3</accession>
<dbReference type="Pfam" id="PF03906">
    <property type="entry name" value="Phage_T7_tail"/>
    <property type="match status" value="1"/>
</dbReference>
<organism evidence="5 6">
    <name type="scientific">Xanthomonas phage vB_Xar_IVIA-DoCa2</name>
    <dbReference type="NCBI Taxonomy" id="2970491"/>
    <lineage>
        <taxon>Viruses</taxon>
        <taxon>Duplodnaviria</taxon>
        <taxon>Heunggongvirae</taxon>
        <taxon>Uroviricota</taxon>
        <taxon>Caudoviricetes</taxon>
        <taxon>Autographivirales</taxon>
        <taxon>Autonotataviridae</taxon>
        <taxon>Gujervirinae</taxon>
        <taxon>Pradovirus</taxon>
        <taxon>Pradovirus IVIADoCa2</taxon>
    </lineage>
</organism>
<keyword evidence="2" id="KW-1227">Viral tail protein</keyword>
<sequence length="375" mass="40481">MAVPDPQLRYATDVFDANGVTTDWQISFTGGYIDPSHVYAMSGILDEETQLLTDRTSHTVEVLSEDENSSTVRVEPAVAAGRKLYIYRSTPVQQMLVDYVNGSIISKTNLNLSNDQLLKIIQEMFDSLNIATLSIDQQVGVVVDLNKIITEIYKEVLELLAAGGIVSVAPRVWSGSWTGDEVDDDEFVMEGADVTGAGFYDVYVNGIGMQPDVDYQVTIDNDDLTQSSIRFAEIPAEGSIWFAVLRGYAKPYTGPTPITQADLRVPIIEVEGPTHYAGKESEYALLRCTYAAGCEVTVNAIPEVGDGETKVGAGSYFSIQQRNGPVTVVAADGVTIEIPAGCAARTRGLHSVISLTCVDGDTNTWVLSGDLAKEA</sequence>
<dbReference type="InterPro" id="IPR005604">
    <property type="entry name" value="Phage_T7_tail_fibre-like_N"/>
</dbReference>
<evidence type="ECO:0000259" key="4">
    <source>
        <dbReference type="Pfam" id="PF03906"/>
    </source>
</evidence>
<feature type="domain" description="Bacteriophage T7 tail fibre protein-like N-terminal" evidence="4">
    <location>
        <begin position="16"/>
        <end position="133"/>
    </location>
</feature>
<gene>
    <name evidence="5" type="ORF">IVIADoCa2_46</name>
</gene>
<comment type="subcellular location">
    <subcellularLocation>
        <location evidence="1">Virion</location>
    </subcellularLocation>
</comment>
<evidence type="ECO:0000313" key="5">
    <source>
        <dbReference type="EMBL" id="UVB03023.1"/>
    </source>
</evidence>
<evidence type="ECO:0000256" key="2">
    <source>
        <dbReference type="ARBA" id="ARBA00022732"/>
    </source>
</evidence>
<evidence type="ECO:0000256" key="1">
    <source>
        <dbReference type="ARBA" id="ARBA00004328"/>
    </source>
</evidence>
<dbReference type="Proteomes" id="UP001064200">
    <property type="component" value="Segment"/>
</dbReference>
<reference evidence="5" key="1">
    <citation type="submission" date="2022-06" db="EMBL/GenBank/DDBJ databases">
        <title>Comparative analysis of new lytic phages for the biological control of phytopathogenic Xanthomonas spp.</title>
        <authorList>
            <person name="Domingo-Calap M.L."/>
            <person name="Bernabeu-Gimeno M."/>
            <person name="Aure C.M."/>
            <person name="Marco-Noales E."/>
            <person name="Domingo-Calap P."/>
        </authorList>
    </citation>
    <scope>NUCLEOTIDE SEQUENCE</scope>
</reference>
<dbReference type="EMBL" id="ON911539">
    <property type="protein sequence ID" value="UVB03023.1"/>
    <property type="molecule type" value="Genomic_DNA"/>
</dbReference>
<dbReference type="GO" id="GO:0098015">
    <property type="term" value="C:virus tail"/>
    <property type="evidence" value="ECO:0007669"/>
    <property type="project" value="UniProtKB-KW"/>
</dbReference>
<evidence type="ECO:0000256" key="3">
    <source>
        <dbReference type="ARBA" id="ARBA00022844"/>
    </source>
</evidence>
<name>A0A976SGS3_9CAUD</name>
<keyword evidence="3" id="KW-0946">Virion</keyword>
<keyword evidence="6" id="KW-1185">Reference proteome</keyword>
<protein>
    <submittedName>
        <fullName evidence="5">Tail fiber protein</fullName>
    </submittedName>
</protein>